<accession>A0A1B2DNS5</accession>
<dbReference type="SUPFAM" id="SSF56059">
    <property type="entry name" value="Glutathione synthetase ATP-binding domain-like"/>
    <property type="match status" value="1"/>
</dbReference>
<organism evidence="3">
    <name type="scientific">Paenibacillus sp. BIHB 4019</name>
    <dbReference type="NCBI Taxonomy" id="1870819"/>
    <lineage>
        <taxon>Bacteria</taxon>
        <taxon>Bacillati</taxon>
        <taxon>Bacillota</taxon>
        <taxon>Bacilli</taxon>
        <taxon>Bacillales</taxon>
        <taxon>Paenibacillaceae</taxon>
        <taxon>Paenibacillus</taxon>
    </lineage>
</organism>
<name>A0A1B2DNS5_9BACL</name>
<dbReference type="RefSeq" id="WP_099520401.1">
    <property type="nucleotide sequence ID" value="NZ_CP016808.1"/>
</dbReference>
<evidence type="ECO:0000313" key="3">
    <source>
        <dbReference type="EMBL" id="ANY69369.1"/>
    </source>
</evidence>
<reference evidence="3" key="1">
    <citation type="submission" date="2016-08" db="EMBL/GenBank/DDBJ databases">
        <title>Complete Genome Seqeunce of Paenibacillus sp. BIHB 4019 from tea rhizoplane.</title>
        <authorList>
            <person name="Thakur R."/>
            <person name="Swarnkar M.K."/>
            <person name="Gulati A."/>
        </authorList>
    </citation>
    <scope>NUCLEOTIDE SEQUENCE [LARGE SCALE GENOMIC DNA]</scope>
    <source>
        <strain evidence="3">BIHB4019</strain>
    </source>
</reference>
<sequence>MDKTLVFGTFDSESLWRDDASSKLPAIRDFDRSLIVSCMDELLFPLCAPQDGLLTRYPIEEAQLYYLRKLGFAFEPHAAGVSETADKLRSYSRALPYSILADTQQFCASIGLEEKLPLYDKVRLVNSKLYSASLSNKLGLTSFSHPIDGSDDLAVQGHELLRYHAAILIKDPYGVSGKGNLLVRSAYNLDAVVAYLRKQEEGGKVTRFLLEPFLDVASDFSCQFELSSGGSVQWHGVQEMVNRQLAYAGSRSMDEEGREALKKRDYFDAMELVADSLSTAGYFGHVCVDSMLLADGTLVPVVEINARISMGLINHRLDRTLRRRGALTFISFGYRDIIDYEDLLLALRGREALFPNRRGDGIIPLSSAALSIAAVSAQSSIPSDDAHWYKGRLYVTVIAEDTGERERLYDEAKRILQERGARIYE</sequence>
<dbReference type="GO" id="GO:0005524">
    <property type="term" value="F:ATP binding"/>
    <property type="evidence" value="ECO:0007669"/>
    <property type="project" value="UniProtKB-UniRule"/>
</dbReference>
<dbReference type="InterPro" id="IPR011761">
    <property type="entry name" value="ATP-grasp"/>
</dbReference>
<keyword evidence="1" id="KW-0547">Nucleotide-binding</keyword>
<keyword evidence="1" id="KW-0067">ATP-binding</keyword>
<feature type="domain" description="ATP-grasp" evidence="2">
    <location>
        <begin position="132"/>
        <end position="338"/>
    </location>
</feature>
<dbReference type="GO" id="GO:0046872">
    <property type="term" value="F:metal ion binding"/>
    <property type="evidence" value="ECO:0007669"/>
    <property type="project" value="InterPro"/>
</dbReference>
<dbReference type="AlphaFoldDB" id="A0A1B2DNS5"/>
<dbReference type="InterPro" id="IPR053269">
    <property type="entry name" value="Asp-Met_ligase"/>
</dbReference>
<evidence type="ECO:0000259" key="2">
    <source>
        <dbReference type="PROSITE" id="PS50975"/>
    </source>
</evidence>
<evidence type="ECO:0000256" key="1">
    <source>
        <dbReference type="PROSITE-ProRule" id="PRU00409"/>
    </source>
</evidence>
<dbReference type="PROSITE" id="PS50975">
    <property type="entry name" value="ATP_GRASP"/>
    <property type="match status" value="1"/>
</dbReference>
<protein>
    <recommendedName>
        <fullName evidence="2">ATP-grasp domain-containing protein</fullName>
    </recommendedName>
</protein>
<proteinExistence type="predicted"/>
<dbReference type="PANTHER" id="PTHR37018">
    <property type="entry name" value="CULTURE SPECIFIC PROTEIN, PUTATIVE (AFU_ORTHOLOGUE AFUA_2G00130)-RELATED"/>
    <property type="match status" value="1"/>
</dbReference>
<dbReference type="EMBL" id="CP016808">
    <property type="protein sequence ID" value="ANY69369.1"/>
    <property type="molecule type" value="Genomic_DNA"/>
</dbReference>
<dbReference type="PANTHER" id="PTHR37018:SF1">
    <property type="entry name" value="CULTURE SPECIFIC PROTEIN, PUTATIVE (AFU_ORTHOLOGUE AFUA_2G00130)-RELATED"/>
    <property type="match status" value="1"/>
</dbReference>
<gene>
    <name evidence="3" type="ORF">BBD42_24950</name>
</gene>